<keyword evidence="2" id="KW-1185">Reference proteome</keyword>
<organism evidence="1 2">
    <name type="scientific">Maribellus luteus</name>
    <dbReference type="NCBI Taxonomy" id="2305463"/>
    <lineage>
        <taxon>Bacteria</taxon>
        <taxon>Pseudomonadati</taxon>
        <taxon>Bacteroidota</taxon>
        <taxon>Bacteroidia</taxon>
        <taxon>Marinilabiliales</taxon>
        <taxon>Prolixibacteraceae</taxon>
        <taxon>Maribellus</taxon>
    </lineage>
</organism>
<dbReference type="Pfam" id="PF09719">
    <property type="entry name" value="C_GCAxxG_C_C"/>
    <property type="match status" value="1"/>
</dbReference>
<evidence type="ECO:0000313" key="1">
    <source>
        <dbReference type="EMBL" id="RIJ47121.1"/>
    </source>
</evidence>
<dbReference type="NCBIfam" id="TIGR01909">
    <property type="entry name" value="C_GCAxxG_C_C"/>
    <property type="match status" value="1"/>
</dbReference>
<dbReference type="Proteomes" id="UP000265926">
    <property type="component" value="Unassembled WGS sequence"/>
</dbReference>
<dbReference type="RefSeq" id="WP_119438838.1">
    <property type="nucleotide sequence ID" value="NZ_QWGR01000009.1"/>
</dbReference>
<protein>
    <submittedName>
        <fullName evidence="1">C_GCAxxG_C_C family protein</fullName>
    </submittedName>
</protein>
<dbReference type="EMBL" id="QWGR01000009">
    <property type="protein sequence ID" value="RIJ47121.1"/>
    <property type="molecule type" value="Genomic_DNA"/>
</dbReference>
<dbReference type="AlphaFoldDB" id="A0A399SYB0"/>
<comment type="caution">
    <text evidence="1">The sequence shown here is derived from an EMBL/GenBank/DDBJ whole genome shotgun (WGS) entry which is preliminary data.</text>
</comment>
<dbReference type="OrthoDB" id="9791535at2"/>
<sequence>MPNKEAYIQNAQKLFDEGYACSQSVLLAFADDFDLDKTTAKLISSTFGGGMGRLRETCGAVTGGFMVLGLAFGNEIPNDMETKLNSYKKVRELNKRVSEVHGTSNCKQLLIKHASEQQVKDRQHHKLICRQLVGDATGLVFDILKESQKIGV</sequence>
<accession>A0A399SYB0</accession>
<dbReference type="InterPro" id="IPR010181">
    <property type="entry name" value="CGCAxxGCC_motif"/>
</dbReference>
<gene>
    <name evidence="1" type="ORF">D1614_15280</name>
</gene>
<name>A0A399SYB0_9BACT</name>
<reference evidence="1 2" key="1">
    <citation type="submission" date="2018-08" db="EMBL/GenBank/DDBJ databases">
        <title>Pallidiluteibacterium maritimus gen. nov., sp. nov., isolated from coastal sediment.</title>
        <authorList>
            <person name="Zhou L.Y."/>
        </authorList>
    </citation>
    <scope>NUCLEOTIDE SEQUENCE [LARGE SCALE GENOMIC DNA]</scope>
    <source>
        <strain evidence="1 2">XSD2</strain>
    </source>
</reference>
<proteinExistence type="predicted"/>
<evidence type="ECO:0000313" key="2">
    <source>
        <dbReference type="Proteomes" id="UP000265926"/>
    </source>
</evidence>